<dbReference type="AlphaFoldDB" id="A0A8S8X9P8"/>
<keyword evidence="1" id="KW-0472">Membrane</keyword>
<sequence length="81" mass="8636">MANPSARDYAENQREAALGTTQKLIQQQAARATNPPMSGNAMRPVLVGMGMLLVVGVVLFGVGWPLMQKLIGIVFAKLNLA</sequence>
<dbReference type="EMBL" id="BOPV01000001">
    <property type="protein sequence ID" value="GIL38055.1"/>
    <property type="molecule type" value="Genomic_DNA"/>
</dbReference>
<dbReference type="Proteomes" id="UP000681075">
    <property type="component" value="Unassembled WGS sequence"/>
</dbReference>
<accession>A0A8S8X9P8</accession>
<name>A0A8S8X9P8_9PROT</name>
<proteinExistence type="predicted"/>
<gene>
    <name evidence="2" type="ORF">TMPK1_02920</name>
</gene>
<dbReference type="RefSeq" id="WP_420240970.1">
    <property type="nucleotide sequence ID" value="NZ_BOPV01000001.1"/>
</dbReference>
<comment type="caution">
    <text evidence="2">The sequence shown here is derived from an EMBL/GenBank/DDBJ whole genome shotgun (WGS) entry which is preliminary data.</text>
</comment>
<keyword evidence="3" id="KW-1185">Reference proteome</keyword>
<protein>
    <submittedName>
        <fullName evidence="2">Uncharacterized protein</fullName>
    </submittedName>
</protein>
<keyword evidence="1" id="KW-0812">Transmembrane</keyword>
<organism evidence="2 3">
    <name type="scientific">Roseiterribacter gracilis</name>
    <dbReference type="NCBI Taxonomy" id="2812848"/>
    <lineage>
        <taxon>Bacteria</taxon>
        <taxon>Pseudomonadati</taxon>
        <taxon>Pseudomonadota</taxon>
        <taxon>Alphaproteobacteria</taxon>
        <taxon>Rhodospirillales</taxon>
        <taxon>Roseiterribacteraceae</taxon>
        <taxon>Roseiterribacter</taxon>
    </lineage>
</organism>
<evidence type="ECO:0000313" key="3">
    <source>
        <dbReference type="Proteomes" id="UP000681075"/>
    </source>
</evidence>
<evidence type="ECO:0000313" key="2">
    <source>
        <dbReference type="EMBL" id="GIL38055.1"/>
    </source>
</evidence>
<feature type="transmembrane region" description="Helical" evidence="1">
    <location>
        <begin position="45"/>
        <end position="67"/>
    </location>
</feature>
<evidence type="ECO:0000256" key="1">
    <source>
        <dbReference type="SAM" id="Phobius"/>
    </source>
</evidence>
<keyword evidence="1" id="KW-1133">Transmembrane helix</keyword>
<reference evidence="2" key="1">
    <citation type="submission" date="2021-02" db="EMBL/GenBank/DDBJ databases">
        <title>Genome sequence of Rhodospirillales sp. strain TMPK1 isolated from soil.</title>
        <authorList>
            <person name="Nakai R."/>
            <person name="Kusada H."/>
            <person name="Tamaki H."/>
        </authorList>
    </citation>
    <scope>NUCLEOTIDE SEQUENCE</scope>
    <source>
        <strain evidence="2">TMPK1</strain>
    </source>
</reference>